<dbReference type="GO" id="GO:0003997">
    <property type="term" value="F:acyl-CoA oxidase activity"/>
    <property type="evidence" value="ECO:0007669"/>
    <property type="project" value="InterPro"/>
</dbReference>
<dbReference type="GeneID" id="19017631"/>
<dbReference type="InterPro" id="IPR009100">
    <property type="entry name" value="AcylCoA_DH/oxidase_NM_dom_sf"/>
</dbReference>
<evidence type="ECO:0000313" key="2">
    <source>
        <dbReference type="Proteomes" id="UP000198341"/>
    </source>
</evidence>
<dbReference type="RefSeq" id="XP_007514932.1">
    <property type="nucleotide sequence ID" value="XM_007514870.1"/>
</dbReference>
<dbReference type="PANTHER" id="PTHR10909:SF382">
    <property type="entry name" value="ACYL-COENZYME A OXIDASE"/>
    <property type="match status" value="1"/>
</dbReference>
<gene>
    <name evidence="1" type="ORF">Bathy02g05180</name>
</gene>
<dbReference type="PANTHER" id="PTHR10909">
    <property type="entry name" value="ELECTRON TRANSPORT OXIDOREDUCTASE"/>
    <property type="match status" value="1"/>
</dbReference>
<dbReference type="InterPro" id="IPR046373">
    <property type="entry name" value="Acyl-CoA_Oxase/DH_mid-dom_sf"/>
</dbReference>
<accession>K8EB70</accession>
<evidence type="ECO:0000313" key="1">
    <source>
        <dbReference type="EMBL" id="CCO15172.1"/>
    </source>
</evidence>
<organism evidence="1 2">
    <name type="scientific">Bathycoccus prasinos</name>
    <dbReference type="NCBI Taxonomy" id="41875"/>
    <lineage>
        <taxon>Eukaryota</taxon>
        <taxon>Viridiplantae</taxon>
        <taxon>Chlorophyta</taxon>
        <taxon>Mamiellophyceae</taxon>
        <taxon>Mamiellales</taxon>
        <taxon>Bathycoccaceae</taxon>
        <taxon>Bathycoccus</taxon>
    </lineage>
</organism>
<dbReference type="GO" id="GO:0005777">
    <property type="term" value="C:peroxisome"/>
    <property type="evidence" value="ECO:0007669"/>
    <property type="project" value="InterPro"/>
</dbReference>
<dbReference type="GO" id="GO:0033540">
    <property type="term" value="P:fatty acid beta-oxidation using acyl-CoA oxidase"/>
    <property type="evidence" value="ECO:0007669"/>
    <property type="project" value="TreeGrafter"/>
</dbReference>
<sequence>MSSPLFEDDDDFNNNNNQNSRWQRLYEHKLETLLKEPSVDYRHSAEKLSILVKSGLLEFTDLTRNPERFFLAHRLLVRKGFEQGPGFSIRFTVEYNLFGGTVLELGNDRQRMSLQAMRERGELGCFALTEKLAGVNSGLIVQTTCTWSQREKRFTLQTPSESARKIWISQGLVATRAVVIAELIVRGRNHGPHAFLVNMRKQRLGPLIPNIKVGDMGDKTTGNDLDNAWIEFNSVKLPYSALLDRHDGIDVRTGAYVQKSAGTNNERHLTNMDRIGQRLYTGRVAVAQGAHEFRKRLFHKTKAFADQKETWGFSEKNNGARENAADIASSSSAAAASATNKRFGARRRSKYEPIAAVTAMHERGPPLSQVPQLRQLFIVAKEQEMKMDAFLVNVERKLCASLRKKERASKALVEAIAAAKILAVEDAIDLTHRLRQETGSYALMAHTGFEHSDFLICCKFAEGDSRILELKLARDRVKTPNVNERESERVAREKLVEGLRADQTQGMTIQKAWRRRWREAYDLAEIAARAIVDDWNEQSDAEHNAGQILSRL</sequence>
<dbReference type="AlphaFoldDB" id="K8EB70"/>
<dbReference type="Proteomes" id="UP000198341">
    <property type="component" value="Chromosome 2"/>
</dbReference>
<dbReference type="SUPFAM" id="SSF56645">
    <property type="entry name" value="Acyl-CoA dehydrogenase NM domain-like"/>
    <property type="match status" value="1"/>
</dbReference>
<dbReference type="OrthoDB" id="538336at2759"/>
<name>K8EB70_9CHLO</name>
<dbReference type="STRING" id="41875.K8EB70"/>
<reference evidence="1 2" key="1">
    <citation type="submission" date="2011-10" db="EMBL/GenBank/DDBJ databases">
        <authorList>
            <person name="Genoscope - CEA"/>
        </authorList>
    </citation>
    <scope>NUCLEOTIDE SEQUENCE [LARGE SCALE GENOMIC DNA]</scope>
    <source>
        <strain evidence="1 2">RCC 1105</strain>
    </source>
</reference>
<protein>
    <recommendedName>
        <fullName evidence="3">Acyl-CoA oxidase/dehydrogenase middle domain-containing protein</fullName>
    </recommendedName>
</protein>
<dbReference type="KEGG" id="bpg:Bathy02g05180"/>
<dbReference type="EMBL" id="FO082277">
    <property type="protein sequence ID" value="CCO15172.1"/>
    <property type="molecule type" value="Genomic_DNA"/>
</dbReference>
<dbReference type="eggNOG" id="KOG0136">
    <property type="taxonomic scope" value="Eukaryota"/>
</dbReference>
<proteinExistence type="predicted"/>
<dbReference type="GO" id="GO:0055088">
    <property type="term" value="P:lipid homeostasis"/>
    <property type="evidence" value="ECO:0007669"/>
    <property type="project" value="TreeGrafter"/>
</dbReference>
<dbReference type="GO" id="GO:0005504">
    <property type="term" value="F:fatty acid binding"/>
    <property type="evidence" value="ECO:0007669"/>
    <property type="project" value="TreeGrafter"/>
</dbReference>
<dbReference type="GO" id="GO:0071949">
    <property type="term" value="F:FAD binding"/>
    <property type="evidence" value="ECO:0007669"/>
    <property type="project" value="InterPro"/>
</dbReference>
<evidence type="ECO:0008006" key="3">
    <source>
        <dbReference type="Google" id="ProtNLM"/>
    </source>
</evidence>
<dbReference type="InterPro" id="IPR012258">
    <property type="entry name" value="Acyl-CoA_oxidase"/>
</dbReference>
<keyword evidence="2" id="KW-1185">Reference proteome</keyword>
<dbReference type="Gene3D" id="2.40.110.10">
    <property type="entry name" value="Butyryl-CoA Dehydrogenase, subunit A, domain 2"/>
    <property type="match status" value="1"/>
</dbReference>